<dbReference type="Gene3D" id="4.10.640.10">
    <property type="entry name" value="Ribosomal protein S18"/>
    <property type="match status" value="1"/>
</dbReference>
<dbReference type="GO" id="GO:0003735">
    <property type="term" value="F:structural constituent of ribosome"/>
    <property type="evidence" value="ECO:0007669"/>
    <property type="project" value="InterPro"/>
</dbReference>
<sequence length="196" mass="21969">MSSAILSSTALLRNATTTTSVGLSACRWSSTAAMSAFTSHRDVKSRNDRFMDRRRIPNRGKFLEDQKAQGESRALEKYHTRDFKAGDIYAPHDLSPTQMKKWGKRQSPSTDAFDALNLKPLDMYKNFAIMSEYMTNMGRIKSRSETGLRPVNQRKIAKALRRAIGIGLMPSVHRHPEILASEMRARMEGPGGSSGF</sequence>
<keyword evidence="2" id="KW-0689">Ribosomal protein</keyword>
<organism evidence="5 6">
    <name type="scientific">Penicillium olsonii</name>
    <dbReference type="NCBI Taxonomy" id="99116"/>
    <lineage>
        <taxon>Eukaryota</taxon>
        <taxon>Fungi</taxon>
        <taxon>Dikarya</taxon>
        <taxon>Ascomycota</taxon>
        <taxon>Pezizomycotina</taxon>
        <taxon>Eurotiomycetes</taxon>
        <taxon>Eurotiomycetidae</taxon>
        <taxon>Eurotiales</taxon>
        <taxon>Aspergillaceae</taxon>
        <taxon>Penicillium</taxon>
    </lineage>
</organism>
<evidence type="ECO:0000256" key="3">
    <source>
        <dbReference type="ARBA" id="ARBA00023274"/>
    </source>
</evidence>
<keyword evidence="6" id="KW-1185">Reference proteome</keyword>
<dbReference type="PANTHER" id="PTHR13479">
    <property type="entry name" value="30S RIBOSOMAL PROTEIN S18"/>
    <property type="match status" value="1"/>
</dbReference>
<dbReference type="InterPro" id="IPR001648">
    <property type="entry name" value="Ribosomal_bS18"/>
</dbReference>
<dbReference type="SUPFAM" id="SSF46911">
    <property type="entry name" value="Ribosomal protein S18"/>
    <property type="match status" value="1"/>
</dbReference>
<accession>A0A9W4HNN6</accession>
<dbReference type="Proteomes" id="UP001153618">
    <property type="component" value="Unassembled WGS sequence"/>
</dbReference>
<dbReference type="PANTHER" id="PTHR13479:SF40">
    <property type="entry name" value="SMALL RIBOSOMAL SUBUNIT PROTEIN BS18M"/>
    <property type="match status" value="1"/>
</dbReference>
<comment type="similarity">
    <text evidence="1">Belongs to the bacterial ribosomal protein bS18 family.</text>
</comment>
<dbReference type="GO" id="GO:0032543">
    <property type="term" value="P:mitochondrial translation"/>
    <property type="evidence" value="ECO:0007669"/>
    <property type="project" value="TreeGrafter"/>
</dbReference>
<gene>
    <name evidence="5" type="ORF">POLS_LOCUS3896</name>
</gene>
<evidence type="ECO:0000256" key="4">
    <source>
        <dbReference type="ARBA" id="ARBA00035264"/>
    </source>
</evidence>
<evidence type="ECO:0000313" key="6">
    <source>
        <dbReference type="Proteomes" id="UP001153618"/>
    </source>
</evidence>
<dbReference type="EMBL" id="CAJVOS010000019">
    <property type="protein sequence ID" value="CAG8073197.1"/>
    <property type="molecule type" value="Genomic_DNA"/>
</dbReference>
<dbReference type="AlphaFoldDB" id="A0A9W4HNN6"/>
<dbReference type="FunFam" id="4.10.640.10:FF:000013">
    <property type="entry name" value="37S ribosomal protein S18"/>
    <property type="match status" value="1"/>
</dbReference>
<reference evidence="5" key="1">
    <citation type="submission" date="2021-07" db="EMBL/GenBank/DDBJ databases">
        <authorList>
            <person name="Branca A.L. A."/>
        </authorList>
    </citation>
    <scope>NUCLEOTIDE SEQUENCE</scope>
</reference>
<dbReference type="GO" id="GO:0005763">
    <property type="term" value="C:mitochondrial small ribosomal subunit"/>
    <property type="evidence" value="ECO:0007669"/>
    <property type="project" value="TreeGrafter"/>
</dbReference>
<keyword evidence="3" id="KW-0687">Ribonucleoprotein</keyword>
<comment type="caution">
    <text evidence="5">The sequence shown here is derived from an EMBL/GenBank/DDBJ whole genome shotgun (WGS) entry which is preliminary data.</text>
</comment>
<protein>
    <recommendedName>
        <fullName evidence="4">Small ribosomal subunit protein bS18m</fullName>
    </recommendedName>
</protein>
<dbReference type="InterPro" id="IPR036870">
    <property type="entry name" value="Ribosomal_bS18_sf"/>
</dbReference>
<dbReference type="OrthoDB" id="21463at2759"/>
<name>A0A9W4HNN6_PENOL</name>
<dbReference type="GO" id="GO:0070181">
    <property type="term" value="F:small ribosomal subunit rRNA binding"/>
    <property type="evidence" value="ECO:0007669"/>
    <property type="project" value="TreeGrafter"/>
</dbReference>
<evidence type="ECO:0000313" key="5">
    <source>
        <dbReference type="EMBL" id="CAG8073197.1"/>
    </source>
</evidence>
<dbReference type="Pfam" id="PF01084">
    <property type="entry name" value="Ribosomal_S18"/>
    <property type="match status" value="1"/>
</dbReference>
<evidence type="ECO:0000256" key="2">
    <source>
        <dbReference type="ARBA" id="ARBA00022980"/>
    </source>
</evidence>
<evidence type="ECO:0000256" key="1">
    <source>
        <dbReference type="ARBA" id="ARBA00005589"/>
    </source>
</evidence>
<proteinExistence type="inferred from homology"/>